<accession>A0A0A8Y176</accession>
<organism evidence="1">
    <name type="scientific">Arundo donax</name>
    <name type="common">Giant reed</name>
    <name type="synonym">Donax arundinaceus</name>
    <dbReference type="NCBI Taxonomy" id="35708"/>
    <lineage>
        <taxon>Eukaryota</taxon>
        <taxon>Viridiplantae</taxon>
        <taxon>Streptophyta</taxon>
        <taxon>Embryophyta</taxon>
        <taxon>Tracheophyta</taxon>
        <taxon>Spermatophyta</taxon>
        <taxon>Magnoliopsida</taxon>
        <taxon>Liliopsida</taxon>
        <taxon>Poales</taxon>
        <taxon>Poaceae</taxon>
        <taxon>PACMAD clade</taxon>
        <taxon>Arundinoideae</taxon>
        <taxon>Arundineae</taxon>
        <taxon>Arundo</taxon>
    </lineage>
</organism>
<evidence type="ECO:0000313" key="1">
    <source>
        <dbReference type="EMBL" id="JAD18760.1"/>
    </source>
</evidence>
<dbReference type="EMBL" id="GBRH01279135">
    <property type="protein sequence ID" value="JAD18760.1"/>
    <property type="molecule type" value="Transcribed_RNA"/>
</dbReference>
<protein>
    <submittedName>
        <fullName evidence="1">Uncharacterized protein</fullName>
    </submittedName>
</protein>
<reference evidence="1" key="2">
    <citation type="journal article" date="2015" name="Data Brief">
        <title>Shoot transcriptome of the giant reed, Arundo donax.</title>
        <authorList>
            <person name="Barrero R.A."/>
            <person name="Guerrero F.D."/>
            <person name="Moolhuijzen P."/>
            <person name="Goolsby J.A."/>
            <person name="Tidwell J."/>
            <person name="Bellgard S.E."/>
            <person name="Bellgard M.I."/>
        </authorList>
    </citation>
    <scope>NUCLEOTIDE SEQUENCE</scope>
    <source>
        <tissue evidence="1">Shoot tissue taken approximately 20 cm above the soil surface</tissue>
    </source>
</reference>
<dbReference type="AlphaFoldDB" id="A0A0A8Y176"/>
<reference evidence="1" key="1">
    <citation type="submission" date="2014-09" db="EMBL/GenBank/DDBJ databases">
        <authorList>
            <person name="Magalhaes I.L.F."/>
            <person name="Oliveira U."/>
            <person name="Santos F.R."/>
            <person name="Vidigal T.H.D.A."/>
            <person name="Brescovit A.D."/>
            <person name="Santos A.J."/>
        </authorList>
    </citation>
    <scope>NUCLEOTIDE SEQUENCE</scope>
    <source>
        <tissue evidence="1">Shoot tissue taken approximately 20 cm above the soil surface</tissue>
    </source>
</reference>
<sequence>MDHFHRDLSSKVSKLFD</sequence>
<name>A0A0A8Y176_ARUDO</name>
<proteinExistence type="predicted"/>